<reference evidence="2" key="1">
    <citation type="submission" date="2018-11" db="EMBL/GenBank/DDBJ databases">
        <authorList>
            <person name="Alioto T."/>
            <person name="Alioto T."/>
        </authorList>
    </citation>
    <scope>NUCLEOTIDE SEQUENCE</scope>
</reference>
<accession>A0A8B6HAG2</accession>
<feature type="signal peptide" evidence="1">
    <location>
        <begin position="1"/>
        <end position="22"/>
    </location>
</feature>
<comment type="caution">
    <text evidence="2">The sequence shown here is derived from an EMBL/GenBank/DDBJ whole genome shotgun (WGS) entry which is preliminary data.</text>
</comment>
<gene>
    <name evidence="2" type="ORF">MGAL_10B068764</name>
</gene>
<proteinExistence type="predicted"/>
<protein>
    <submittedName>
        <fullName evidence="2">Uncharacterized protein</fullName>
    </submittedName>
</protein>
<evidence type="ECO:0000313" key="2">
    <source>
        <dbReference type="EMBL" id="VDI76185.1"/>
    </source>
</evidence>
<organism evidence="2 3">
    <name type="scientific">Mytilus galloprovincialis</name>
    <name type="common">Mediterranean mussel</name>
    <dbReference type="NCBI Taxonomy" id="29158"/>
    <lineage>
        <taxon>Eukaryota</taxon>
        <taxon>Metazoa</taxon>
        <taxon>Spiralia</taxon>
        <taxon>Lophotrochozoa</taxon>
        <taxon>Mollusca</taxon>
        <taxon>Bivalvia</taxon>
        <taxon>Autobranchia</taxon>
        <taxon>Pteriomorphia</taxon>
        <taxon>Mytilida</taxon>
        <taxon>Mytiloidea</taxon>
        <taxon>Mytilidae</taxon>
        <taxon>Mytilinae</taxon>
        <taxon>Mytilus</taxon>
    </lineage>
</organism>
<dbReference type="Proteomes" id="UP000596742">
    <property type="component" value="Unassembled WGS sequence"/>
</dbReference>
<feature type="chain" id="PRO_5032298435" evidence="1">
    <location>
        <begin position="23"/>
        <end position="93"/>
    </location>
</feature>
<dbReference type="EMBL" id="UYJE01009737">
    <property type="protein sequence ID" value="VDI76185.1"/>
    <property type="molecule type" value="Genomic_DNA"/>
</dbReference>
<evidence type="ECO:0000256" key="1">
    <source>
        <dbReference type="SAM" id="SignalP"/>
    </source>
</evidence>
<keyword evidence="3" id="KW-1185">Reference proteome</keyword>
<sequence>MKSIYCLYAIMLAVATISEVYSGKCEFMCLRKAIRCKRQKKDYCCEEFKKCGLEKCGEPDLRCEDKRGSWNKRYYNDFELSQEEDDDMSLPYF</sequence>
<evidence type="ECO:0000313" key="3">
    <source>
        <dbReference type="Proteomes" id="UP000596742"/>
    </source>
</evidence>
<name>A0A8B6HAG2_MYTGA</name>
<keyword evidence="1" id="KW-0732">Signal</keyword>
<dbReference type="AlphaFoldDB" id="A0A8B6HAG2"/>